<dbReference type="PANTHER" id="PTHR12358">
    <property type="entry name" value="SPHINGOSINE KINASE"/>
    <property type="match status" value="1"/>
</dbReference>
<dbReference type="NCBIfam" id="TIGR00147">
    <property type="entry name" value="YegS/Rv2252/BmrU family lipid kinase"/>
    <property type="match status" value="1"/>
</dbReference>
<evidence type="ECO:0000256" key="1">
    <source>
        <dbReference type="ARBA" id="ARBA00022679"/>
    </source>
</evidence>
<dbReference type="Pfam" id="PF19279">
    <property type="entry name" value="YegS_C"/>
    <property type="match status" value="1"/>
</dbReference>
<dbReference type="PANTHER" id="PTHR12358:SF54">
    <property type="entry name" value="SPHINGOSINE KINASE RELATED PROTEIN"/>
    <property type="match status" value="1"/>
</dbReference>
<feature type="domain" description="DAGKc" evidence="5">
    <location>
        <begin position="1"/>
        <end position="101"/>
    </location>
</feature>
<dbReference type="GO" id="GO:0008654">
    <property type="term" value="P:phospholipid biosynthetic process"/>
    <property type="evidence" value="ECO:0007669"/>
    <property type="project" value="InterPro"/>
</dbReference>
<keyword evidence="1" id="KW-0808">Transferase</keyword>
<dbReference type="AlphaFoldDB" id="A0A7C3N7F2"/>
<protein>
    <submittedName>
        <fullName evidence="6">YegS/Rv2252/BmrU family lipid kinase</fullName>
    </submittedName>
</protein>
<dbReference type="InterPro" id="IPR016064">
    <property type="entry name" value="NAD/diacylglycerol_kinase_sf"/>
</dbReference>
<keyword evidence="4" id="KW-0067">ATP-binding</keyword>
<accession>A0A7C3N7F2</accession>
<dbReference type="PROSITE" id="PS50146">
    <property type="entry name" value="DAGK"/>
    <property type="match status" value="1"/>
</dbReference>
<keyword evidence="3 6" id="KW-0418">Kinase</keyword>
<dbReference type="Gene3D" id="2.60.200.40">
    <property type="match status" value="1"/>
</dbReference>
<reference evidence="6" key="1">
    <citation type="journal article" date="2020" name="mSystems">
        <title>Genome- and Community-Level Interaction Insights into Carbon Utilization and Element Cycling Functions of Hydrothermarchaeota in Hydrothermal Sediment.</title>
        <authorList>
            <person name="Zhou Z."/>
            <person name="Liu Y."/>
            <person name="Xu W."/>
            <person name="Pan J."/>
            <person name="Luo Z.H."/>
            <person name="Li M."/>
        </authorList>
    </citation>
    <scope>NUCLEOTIDE SEQUENCE [LARGE SCALE GENOMIC DNA]</scope>
    <source>
        <strain evidence="6">SpSt-464</strain>
    </source>
</reference>
<comment type="caution">
    <text evidence="6">The sequence shown here is derived from an EMBL/GenBank/DDBJ whole genome shotgun (WGS) entry which is preliminary data.</text>
</comment>
<proteinExistence type="predicted"/>
<evidence type="ECO:0000256" key="2">
    <source>
        <dbReference type="ARBA" id="ARBA00022741"/>
    </source>
</evidence>
<dbReference type="InterPro" id="IPR050187">
    <property type="entry name" value="Lipid_Phosphate_FormReg"/>
</dbReference>
<keyword evidence="2" id="KW-0547">Nucleotide-binding</keyword>
<evidence type="ECO:0000313" key="6">
    <source>
        <dbReference type="EMBL" id="HFK24299.1"/>
    </source>
</evidence>
<sequence length="293" mass="33723">MKKYLVIINPQAGKGRGLKILKQVEKVLKELQIDFIIKYTKEKFDAEKNLKEWLSKDVTDLVVIGGDGTLNEIVNGMYPLNYPIRFISTGTGNDFIKSINLISLKELFTTEKFSNLNLFSINEKIGVNAIGIGFDGEVIEEMDRKNLKLKGLFAYMVFVLLKLFTYKPPKVKIKIDKEEFIKDKFYITCISNGKAVGGGFFLTPDAKPDDGKLDICLIKHVPFYLKPYYLLKVLLKKHKDDKRVVMKKIEEIVIETKEELKGQIDGQFVKGKRFYIKILKEKLRLVAHHPQIK</sequence>
<dbReference type="InterPro" id="IPR001206">
    <property type="entry name" value="Diacylglycerol_kinase_cat_dom"/>
</dbReference>
<evidence type="ECO:0000256" key="3">
    <source>
        <dbReference type="ARBA" id="ARBA00022777"/>
    </source>
</evidence>
<dbReference type="Gene3D" id="3.40.50.10330">
    <property type="entry name" value="Probable inorganic polyphosphate/atp-NAD kinase, domain 1"/>
    <property type="match status" value="1"/>
</dbReference>
<evidence type="ECO:0000259" key="5">
    <source>
        <dbReference type="PROSITE" id="PS50146"/>
    </source>
</evidence>
<dbReference type="GO" id="GO:0016301">
    <property type="term" value="F:kinase activity"/>
    <property type="evidence" value="ECO:0007669"/>
    <property type="project" value="UniProtKB-KW"/>
</dbReference>
<organism evidence="6">
    <name type="scientific">candidate division WOR-3 bacterium</name>
    <dbReference type="NCBI Taxonomy" id="2052148"/>
    <lineage>
        <taxon>Bacteria</taxon>
        <taxon>Bacteria division WOR-3</taxon>
    </lineage>
</organism>
<dbReference type="SMART" id="SM00046">
    <property type="entry name" value="DAGKc"/>
    <property type="match status" value="1"/>
</dbReference>
<gene>
    <name evidence="6" type="ORF">ENS15_06620</name>
</gene>
<dbReference type="SUPFAM" id="SSF111331">
    <property type="entry name" value="NAD kinase/diacylglycerol kinase-like"/>
    <property type="match status" value="1"/>
</dbReference>
<dbReference type="InterPro" id="IPR045540">
    <property type="entry name" value="YegS/DAGK_C"/>
</dbReference>
<dbReference type="InterPro" id="IPR005218">
    <property type="entry name" value="Diacylglycerol/lipid_kinase"/>
</dbReference>
<dbReference type="EMBL" id="DSTT01000006">
    <property type="protein sequence ID" value="HFK24299.1"/>
    <property type="molecule type" value="Genomic_DNA"/>
</dbReference>
<dbReference type="GO" id="GO:0005524">
    <property type="term" value="F:ATP binding"/>
    <property type="evidence" value="ECO:0007669"/>
    <property type="project" value="UniProtKB-KW"/>
</dbReference>
<dbReference type="Pfam" id="PF00781">
    <property type="entry name" value="DAGK_cat"/>
    <property type="match status" value="1"/>
</dbReference>
<evidence type="ECO:0000256" key="4">
    <source>
        <dbReference type="ARBA" id="ARBA00022840"/>
    </source>
</evidence>
<name>A0A7C3N7F2_UNCW3</name>
<dbReference type="InterPro" id="IPR017438">
    <property type="entry name" value="ATP-NAD_kinase_N"/>
</dbReference>